<evidence type="ECO:0000256" key="6">
    <source>
        <dbReference type="ARBA" id="ARBA00035642"/>
    </source>
</evidence>
<dbReference type="InterPro" id="IPR000515">
    <property type="entry name" value="MetI-like"/>
</dbReference>
<feature type="transmembrane region" description="Helical" evidence="8">
    <location>
        <begin position="133"/>
        <end position="159"/>
    </location>
</feature>
<evidence type="ECO:0000313" key="11">
    <source>
        <dbReference type="Proteomes" id="UP001208656"/>
    </source>
</evidence>
<comment type="caution">
    <text evidence="10">The sequence shown here is derived from an EMBL/GenBank/DDBJ whole genome shotgun (WGS) entry which is preliminary data.</text>
</comment>
<evidence type="ECO:0000259" key="9">
    <source>
        <dbReference type="PROSITE" id="PS50928"/>
    </source>
</evidence>
<dbReference type="SUPFAM" id="SSF53850">
    <property type="entry name" value="Periplasmic binding protein-like II"/>
    <property type="match status" value="1"/>
</dbReference>
<dbReference type="Gene3D" id="3.40.190.10">
    <property type="entry name" value="Periplasmic binding protein-like II"/>
    <property type="match status" value="1"/>
</dbReference>
<reference evidence="10 11" key="1">
    <citation type="submission" date="2022-10" db="EMBL/GenBank/DDBJ databases">
        <title>Description of Fervidibacillus gen. nov. in the family Fervidibacillaceae fam. nov. with two species, Fervidibacillus albus sp. nov., and Fervidibacillus halotolerans sp. nov., isolated from tidal flat sediments.</title>
        <authorList>
            <person name="Kwon K.K."/>
            <person name="Yang S.-H."/>
        </authorList>
    </citation>
    <scope>NUCLEOTIDE SEQUENCE [LARGE SCALE GENOMIC DNA]</scope>
    <source>
        <strain evidence="10 11">DSM 23332</strain>
    </source>
</reference>
<dbReference type="Gene3D" id="1.10.3720.10">
    <property type="entry name" value="MetI-like"/>
    <property type="match status" value="1"/>
</dbReference>
<feature type="transmembrane region" description="Helical" evidence="8">
    <location>
        <begin position="50"/>
        <end position="76"/>
    </location>
</feature>
<dbReference type="CDD" id="cd06261">
    <property type="entry name" value="TM_PBP2"/>
    <property type="match status" value="1"/>
</dbReference>
<evidence type="ECO:0000256" key="7">
    <source>
        <dbReference type="ARBA" id="ARBA00035652"/>
    </source>
</evidence>
<name>A0ABT2WCF9_9BACI</name>
<dbReference type="Pfam" id="PF00528">
    <property type="entry name" value="BPD_transp_1"/>
    <property type="match status" value="1"/>
</dbReference>
<keyword evidence="2 8" id="KW-0813">Transport</keyword>
<dbReference type="Pfam" id="PF04069">
    <property type="entry name" value="OpuAC"/>
    <property type="match status" value="1"/>
</dbReference>
<dbReference type="InterPro" id="IPR007210">
    <property type="entry name" value="ABC_Gly_betaine_transp_sub-bd"/>
</dbReference>
<feature type="transmembrane region" description="Helical" evidence="8">
    <location>
        <begin position="209"/>
        <end position="229"/>
    </location>
</feature>
<evidence type="ECO:0000256" key="4">
    <source>
        <dbReference type="ARBA" id="ARBA00022989"/>
    </source>
</evidence>
<dbReference type="SUPFAM" id="SSF161098">
    <property type="entry name" value="MetI-like"/>
    <property type="match status" value="1"/>
</dbReference>
<evidence type="ECO:0000256" key="1">
    <source>
        <dbReference type="ARBA" id="ARBA00004141"/>
    </source>
</evidence>
<dbReference type="Gene3D" id="3.40.190.120">
    <property type="entry name" value="Osmoprotection protein (prox), domain 2"/>
    <property type="match status" value="1"/>
</dbReference>
<feature type="transmembrane region" description="Helical" evidence="8">
    <location>
        <begin position="179"/>
        <end position="197"/>
    </location>
</feature>
<comment type="subcellular location">
    <subcellularLocation>
        <location evidence="8">Cell membrane</location>
        <topology evidence="8">Multi-pass membrane protein</topology>
    </subcellularLocation>
    <subcellularLocation>
        <location evidence="1">Membrane</location>
        <topology evidence="1">Multi-pass membrane protein</topology>
    </subcellularLocation>
</comment>
<dbReference type="InterPro" id="IPR035906">
    <property type="entry name" value="MetI-like_sf"/>
</dbReference>
<dbReference type="EMBL" id="JAOUSE010000004">
    <property type="protein sequence ID" value="MCU9593355.1"/>
    <property type="molecule type" value="Genomic_DNA"/>
</dbReference>
<sequence length="505" mass="55784">MIHFVQSIEKRQDELIVALVEHISISLISLLIAVIIALPLGIFLTRHEKFAGPVIGITSVLQTIPSLALLGLMIPLVGIGKIPAVIALVIYALLPIVHNTYTGIKEINTSLIEAATAMGMNSRKRLLKVELPLAMPVIMAGIRTAMVLIIGTATLAAFIGGGGLGDLILLGIDRNNTSLILLGAIPAALLAILFDFMLKKMEKLSMKRIIQIVGSFFVLVGLIGMISFFNNKNDDTLVIAGKLGAEPEILINMYKILIEDETDLQVRLEPGFGKTSFVFSALKSGEIDLYPEFSGTIITEFLKESAVSTDRREVYEQAKEGILEQFDMVLLKPMQYNNTYALAVPKDFANKHQIEMISDLKRVENEIQAGFTLEFNDREDGYKGIQELYGLSFPNVKTMEPNLRYQAIETGDINLVDAYSTDSELAQYHLKVLEDDLGLFPPYQGAPLMLSQTAEKYPEVVDALNKLAGKITDEEMRNMNYMVNVEGKSAYDVARTYLMDQGIID</sequence>
<comment type="similarity">
    <text evidence="7">In the N-terminal section; belongs to the binding-protein-dependent transport system permease family.</text>
</comment>
<dbReference type="PANTHER" id="PTHR30177:SF4">
    <property type="entry name" value="OSMOPROTECTANT IMPORT PERMEASE PROTEIN OSMW"/>
    <property type="match status" value="1"/>
</dbReference>
<keyword evidence="3 8" id="KW-0812">Transmembrane</keyword>
<dbReference type="PANTHER" id="PTHR30177">
    <property type="entry name" value="GLYCINE BETAINE/L-PROLINE TRANSPORT SYSTEM PERMEASE PROTEIN PROW"/>
    <property type="match status" value="1"/>
</dbReference>
<gene>
    <name evidence="10" type="ORF">OEV82_02650</name>
</gene>
<evidence type="ECO:0000256" key="8">
    <source>
        <dbReference type="RuleBase" id="RU363032"/>
    </source>
</evidence>
<keyword evidence="5 8" id="KW-0472">Membrane</keyword>
<protein>
    <submittedName>
        <fullName evidence="10">ABC transporter permease/substrate-binding protein</fullName>
    </submittedName>
</protein>
<organism evidence="10 11">
    <name type="scientific">Pallidibacillus thermolactis</name>
    <dbReference type="NCBI Taxonomy" id="251051"/>
    <lineage>
        <taxon>Bacteria</taxon>
        <taxon>Bacillati</taxon>
        <taxon>Bacillota</taxon>
        <taxon>Bacilli</taxon>
        <taxon>Bacillales</taxon>
        <taxon>Bacillaceae</taxon>
        <taxon>Pallidibacillus</taxon>
    </lineage>
</organism>
<dbReference type="PROSITE" id="PS50928">
    <property type="entry name" value="ABC_TM1"/>
    <property type="match status" value="1"/>
</dbReference>
<dbReference type="RefSeq" id="WP_263060917.1">
    <property type="nucleotide sequence ID" value="NZ_JAOUSE010000004.1"/>
</dbReference>
<evidence type="ECO:0000256" key="3">
    <source>
        <dbReference type="ARBA" id="ARBA00022692"/>
    </source>
</evidence>
<evidence type="ECO:0000256" key="5">
    <source>
        <dbReference type="ARBA" id="ARBA00023136"/>
    </source>
</evidence>
<keyword evidence="4 8" id="KW-1133">Transmembrane helix</keyword>
<dbReference type="Proteomes" id="UP001208656">
    <property type="component" value="Unassembled WGS sequence"/>
</dbReference>
<comment type="similarity">
    <text evidence="6">In the C-terminal section; belongs to the OsmX family.</text>
</comment>
<feature type="transmembrane region" description="Helical" evidence="8">
    <location>
        <begin position="82"/>
        <end position="101"/>
    </location>
</feature>
<feature type="domain" description="ABC transmembrane type-1" evidence="9">
    <location>
        <begin position="19"/>
        <end position="198"/>
    </location>
</feature>
<accession>A0ABT2WCF9</accession>
<dbReference type="CDD" id="cd13610">
    <property type="entry name" value="PBP2_ChoS"/>
    <property type="match status" value="1"/>
</dbReference>
<comment type="similarity">
    <text evidence="8">Belongs to the binding-protein-dependent transport system permease family.</text>
</comment>
<evidence type="ECO:0000256" key="2">
    <source>
        <dbReference type="ARBA" id="ARBA00022448"/>
    </source>
</evidence>
<keyword evidence="11" id="KW-1185">Reference proteome</keyword>
<proteinExistence type="inferred from homology"/>
<feature type="transmembrane region" description="Helical" evidence="8">
    <location>
        <begin position="23"/>
        <end position="43"/>
    </location>
</feature>
<evidence type="ECO:0000313" key="10">
    <source>
        <dbReference type="EMBL" id="MCU9593355.1"/>
    </source>
</evidence>
<dbReference type="InterPro" id="IPR051204">
    <property type="entry name" value="ABC_transp_perm/SBD"/>
</dbReference>
<dbReference type="InterPro" id="IPR058089">
    <property type="entry name" value="EgtUBC_SBD"/>
</dbReference>